<dbReference type="Gene3D" id="1.20.144.10">
    <property type="entry name" value="Phosphatidic acid phosphatase type 2/haloperoxidase"/>
    <property type="match status" value="1"/>
</dbReference>
<keyword evidence="10" id="KW-1185">Reference proteome</keyword>
<protein>
    <submittedName>
        <fullName evidence="9">Acid phosphatase/Vanadium-dependent haloperoxidase</fullName>
    </submittedName>
</protein>
<accession>A0A4S2MWK5</accession>
<dbReference type="GO" id="GO:0046839">
    <property type="term" value="P:phospholipid dephosphorylation"/>
    <property type="evidence" value="ECO:0007669"/>
    <property type="project" value="TreeGrafter"/>
</dbReference>
<dbReference type="CDD" id="cd03390">
    <property type="entry name" value="PAP2_containing_1_like"/>
    <property type="match status" value="1"/>
</dbReference>
<evidence type="ECO:0000256" key="3">
    <source>
        <dbReference type="ARBA" id="ARBA00022692"/>
    </source>
</evidence>
<feature type="transmembrane region" description="Helical" evidence="7">
    <location>
        <begin position="297"/>
        <end position="317"/>
    </location>
</feature>
<feature type="compositionally biased region" description="Basic and acidic residues" evidence="6">
    <location>
        <begin position="342"/>
        <end position="361"/>
    </location>
</feature>
<evidence type="ECO:0000256" key="4">
    <source>
        <dbReference type="ARBA" id="ARBA00022989"/>
    </source>
</evidence>
<evidence type="ECO:0000313" key="9">
    <source>
        <dbReference type="EMBL" id="TGZ81001.1"/>
    </source>
</evidence>
<dbReference type="InParanoid" id="A0A4S2MWK5"/>
<evidence type="ECO:0000256" key="7">
    <source>
        <dbReference type="SAM" id="Phobius"/>
    </source>
</evidence>
<evidence type="ECO:0000259" key="8">
    <source>
        <dbReference type="Pfam" id="PF01569"/>
    </source>
</evidence>
<dbReference type="InterPro" id="IPR043216">
    <property type="entry name" value="PAP-like"/>
</dbReference>
<organism evidence="9 10">
    <name type="scientific">Ascodesmis nigricans</name>
    <dbReference type="NCBI Taxonomy" id="341454"/>
    <lineage>
        <taxon>Eukaryota</taxon>
        <taxon>Fungi</taxon>
        <taxon>Dikarya</taxon>
        <taxon>Ascomycota</taxon>
        <taxon>Pezizomycotina</taxon>
        <taxon>Pezizomycetes</taxon>
        <taxon>Pezizales</taxon>
        <taxon>Ascodesmidaceae</taxon>
        <taxon>Ascodesmis</taxon>
    </lineage>
</organism>
<dbReference type="AlphaFoldDB" id="A0A4S2MWK5"/>
<evidence type="ECO:0000256" key="5">
    <source>
        <dbReference type="ARBA" id="ARBA00023136"/>
    </source>
</evidence>
<name>A0A4S2MWK5_9PEZI</name>
<dbReference type="PANTHER" id="PTHR10165">
    <property type="entry name" value="LIPID PHOSPHATE PHOSPHATASE"/>
    <property type="match status" value="1"/>
</dbReference>
<dbReference type="PANTHER" id="PTHR10165:SF154">
    <property type="entry name" value="PAP2 DOMAIN PROTEIN (AFU_ORTHOLOGUE AFUA_1G09730)"/>
    <property type="match status" value="1"/>
</dbReference>
<evidence type="ECO:0000256" key="2">
    <source>
        <dbReference type="ARBA" id="ARBA00008816"/>
    </source>
</evidence>
<dbReference type="OrthoDB" id="8907274at2759"/>
<dbReference type="GO" id="GO:0006644">
    <property type="term" value="P:phospholipid metabolic process"/>
    <property type="evidence" value="ECO:0007669"/>
    <property type="project" value="InterPro"/>
</dbReference>
<dbReference type="Proteomes" id="UP000298138">
    <property type="component" value="Unassembled WGS sequence"/>
</dbReference>
<feature type="transmembrane region" description="Helical" evidence="7">
    <location>
        <begin position="265"/>
        <end position="285"/>
    </location>
</feature>
<dbReference type="InterPro" id="IPR000326">
    <property type="entry name" value="PAP2/HPO"/>
</dbReference>
<keyword evidence="9" id="KW-0575">Peroxidase</keyword>
<dbReference type="GO" id="GO:0016020">
    <property type="term" value="C:membrane"/>
    <property type="evidence" value="ECO:0007669"/>
    <property type="project" value="UniProtKB-SubCell"/>
</dbReference>
<gene>
    <name evidence="9" type="ORF">EX30DRAFT_348896</name>
</gene>
<evidence type="ECO:0000256" key="6">
    <source>
        <dbReference type="SAM" id="MobiDB-lite"/>
    </source>
</evidence>
<dbReference type="InterPro" id="IPR036938">
    <property type="entry name" value="PAP2/HPO_sf"/>
</dbReference>
<proteinExistence type="inferred from homology"/>
<feature type="compositionally biased region" description="Basic and acidic residues" evidence="6">
    <location>
        <begin position="384"/>
        <end position="417"/>
    </location>
</feature>
<keyword evidence="3 7" id="KW-0812">Transmembrane</keyword>
<reference evidence="9 10" key="1">
    <citation type="submission" date="2019-04" db="EMBL/GenBank/DDBJ databases">
        <title>Comparative genomics and transcriptomics to analyze fruiting body development in filamentous ascomycetes.</title>
        <authorList>
            <consortium name="DOE Joint Genome Institute"/>
            <person name="Lutkenhaus R."/>
            <person name="Traeger S."/>
            <person name="Breuer J."/>
            <person name="Kuo A."/>
            <person name="Lipzen A."/>
            <person name="Pangilinan J."/>
            <person name="Dilworth D."/>
            <person name="Sandor L."/>
            <person name="Poggeler S."/>
            <person name="Barry K."/>
            <person name="Grigoriev I.V."/>
            <person name="Nowrousian M."/>
        </authorList>
    </citation>
    <scope>NUCLEOTIDE SEQUENCE [LARGE SCALE GENOMIC DNA]</scope>
    <source>
        <strain evidence="9 10">CBS 389.68</strain>
    </source>
</reference>
<dbReference type="GO" id="GO:0004601">
    <property type="term" value="F:peroxidase activity"/>
    <property type="evidence" value="ECO:0007669"/>
    <property type="project" value="UniProtKB-KW"/>
</dbReference>
<dbReference type="SUPFAM" id="SSF48317">
    <property type="entry name" value="Acid phosphatase/Vanadium-dependent haloperoxidase"/>
    <property type="match status" value="1"/>
</dbReference>
<dbReference type="Pfam" id="PF01569">
    <property type="entry name" value="PAP2"/>
    <property type="match status" value="1"/>
</dbReference>
<comment type="subcellular location">
    <subcellularLocation>
        <location evidence="1">Membrane</location>
        <topology evidence="1">Multi-pass membrane protein</topology>
    </subcellularLocation>
</comment>
<feature type="transmembrane region" description="Helical" evidence="7">
    <location>
        <begin position="75"/>
        <end position="94"/>
    </location>
</feature>
<evidence type="ECO:0000256" key="1">
    <source>
        <dbReference type="ARBA" id="ARBA00004141"/>
    </source>
</evidence>
<feature type="domain" description="Phosphatidic acid phosphatase type 2/haloperoxidase" evidence="8">
    <location>
        <begin position="112"/>
        <end position="317"/>
    </location>
</feature>
<dbReference type="GO" id="GO:0008195">
    <property type="term" value="F:phosphatidate phosphatase activity"/>
    <property type="evidence" value="ECO:0007669"/>
    <property type="project" value="TreeGrafter"/>
</dbReference>
<dbReference type="STRING" id="341454.A0A4S2MWK5"/>
<comment type="similarity">
    <text evidence="2">Belongs to the PA-phosphatase related phosphoesterase family.</text>
</comment>
<keyword evidence="4 7" id="KW-1133">Transmembrane helix</keyword>
<keyword evidence="9" id="KW-0560">Oxidoreductase</keyword>
<feature type="transmembrane region" description="Helical" evidence="7">
    <location>
        <begin position="106"/>
        <end position="125"/>
    </location>
</feature>
<feature type="region of interest" description="Disordered" evidence="6">
    <location>
        <begin position="334"/>
        <end position="417"/>
    </location>
</feature>
<dbReference type="EMBL" id="ML220121">
    <property type="protein sequence ID" value="TGZ81001.1"/>
    <property type="molecule type" value="Genomic_DNA"/>
</dbReference>
<evidence type="ECO:0000313" key="10">
    <source>
        <dbReference type="Proteomes" id="UP000298138"/>
    </source>
</evidence>
<keyword evidence="5 7" id="KW-0472">Membrane</keyword>
<sequence>MAFPQPPHPPLRPRLDHHHVRPPSPPLFSSLTSPSGTIAFSGSMSFWATPTSRPFSLTNPSISYPFTTSTKIPTWLLVILAALIPGLIIAASTLLSPRRDWRRKLYSWNTAWLGLGLAIAAAMLVTDGLKNLLGKPRPDLLSRCWPDEELVGRARIGWEGGGLVTREVCRGSPKLEGGVKKFEGRDLEDGFRSFPSGHASMSFAGLTYLSIFLAEYLFSLPLPHLSSPLSFPIARNPSHYNNHHHSRSRPRSSHPPTSTDLLPRFPIMTAILLCSIPVLLAFYISATRYSDFRHHPVDIVAGAGIGVVAAVMGWRWYGGWCCVVGSGEGVYMLRRGGGGGGKVRDEEEGERKGRDGEEGEGRKRRRRGARREMEMTWSGDTVAEEGREGGVVRDRESGREREREEGRERRNGNVRAD</sequence>